<gene>
    <name evidence="1" type="ORF">EOE66_20080</name>
</gene>
<accession>A0A437R943</accession>
<comment type="caution">
    <text evidence="1">The sequence shown here is derived from an EMBL/GenBank/DDBJ whole genome shotgun (WGS) entry which is preliminary data.</text>
</comment>
<dbReference type="InterPro" id="IPR021276">
    <property type="entry name" value="DUF2855"/>
</dbReference>
<organism evidence="1 2">
    <name type="scientific">Rubrivivax rivuli</name>
    <dbReference type="NCBI Taxonomy" id="1862385"/>
    <lineage>
        <taxon>Bacteria</taxon>
        <taxon>Pseudomonadati</taxon>
        <taxon>Pseudomonadota</taxon>
        <taxon>Betaproteobacteria</taxon>
        <taxon>Burkholderiales</taxon>
        <taxon>Sphaerotilaceae</taxon>
        <taxon>Rubrivivax</taxon>
    </lineage>
</organism>
<name>A0A437R943_9BURK</name>
<proteinExistence type="predicted"/>
<dbReference type="EMBL" id="SACR01000007">
    <property type="protein sequence ID" value="RVU43252.1"/>
    <property type="molecule type" value="Genomic_DNA"/>
</dbReference>
<dbReference type="Pfam" id="PF11017">
    <property type="entry name" value="DUF2855"/>
    <property type="match status" value="1"/>
</dbReference>
<dbReference type="OrthoDB" id="8953110at2"/>
<dbReference type="AlphaFoldDB" id="A0A437R943"/>
<dbReference type="RefSeq" id="WP_128230537.1">
    <property type="nucleotide sequence ID" value="NZ_SACR01000007.1"/>
</dbReference>
<sequence>MRSDTGHRLFLQRQRLAAARIGPDPDAPAHRALQPGQARLAIEHFALTANNITYAAFGEAMKYWHFFPAAEPGEGCLPVWGFATVVESLAEGVAVGRRVWGYFPAGSHLVVTPGRVNAGGFVDAAPHRADLAAVYNHCAWCDADPGWQPALEGLQAVMRPLFITSFLIDDFLAEAACFGAEQVLLSSASSKTACATAFCLAQRRGQPGAPRVLGLTSPRSMGFVRSLGCYDDVLAYDALTGLAPGVPTVYVDFAGNAALRRAVHEHFAGTLKYSASIGGTHWDALAAAGTSASLPGPRPTLFFAPAQVKKRSSPPPEGWGRDGLDRRLAQAWNAFTTAATGPEPWVQISHRSGPEAVLVAYAEVLSGQADARQGLMLSLA</sequence>
<keyword evidence="2" id="KW-1185">Reference proteome</keyword>
<reference evidence="1 2" key="1">
    <citation type="submission" date="2019-01" db="EMBL/GenBank/DDBJ databases">
        <authorList>
            <person name="Chen W.-M."/>
        </authorList>
    </citation>
    <scope>NUCLEOTIDE SEQUENCE [LARGE SCALE GENOMIC DNA]</scope>
    <source>
        <strain evidence="1 2">KYPY4</strain>
    </source>
</reference>
<evidence type="ECO:0000313" key="2">
    <source>
        <dbReference type="Proteomes" id="UP000285575"/>
    </source>
</evidence>
<dbReference type="Proteomes" id="UP000285575">
    <property type="component" value="Unassembled WGS sequence"/>
</dbReference>
<evidence type="ECO:0000313" key="1">
    <source>
        <dbReference type="EMBL" id="RVU43252.1"/>
    </source>
</evidence>
<protein>
    <submittedName>
        <fullName evidence="1">DUF2855 family protein</fullName>
    </submittedName>
</protein>